<evidence type="ECO:0008006" key="4">
    <source>
        <dbReference type="Google" id="ProtNLM"/>
    </source>
</evidence>
<protein>
    <recommendedName>
        <fullName evidence="4">Conjugal transfer protein TraN</fullName>
    </recommendedName>
</protein>
<sequence length="649" mass="68447">MTVRRHLLLAALNSTLLLSAAALAQEAEPSVKDRARSAATASRARTGSSDALQSNYVTPGLSGQTITTVDGKTGFTANLSCQKTSTLLELLVQPGSSGDLTQVRISHDRDFDGSFDSQTLLPVPVSGICANGVIACNPGTWEGCRYYGWEVDSARNINLAQTQMTSLSGCYCLNNSCGTNLAWGNMSEVLKDLGGGVVGALTTADPRIGVAQAQVEGTVIRYTGAQTTSCTAQPEVSATRYRSNPTDIQGDATSVSQGSSVFQALAGSAAGSGKAEQVRSCSIEREVAVKEWSFDDIVAVRGSVTKVTSCGTDCRRYEIRGSGSCSSVPPIYSATFEPLAPARIKSARIVEMGADDWVQARVNGQIVGYAGKRPWLGEALPSGDCRISDDPWYNRTAIDITSQLTSGTTVVDARVRGGGGGNWGYVTLEVQVDTGCETSERLVDLCSGYGADPQCRLKSESVDDVVTFSNGVGTGLSPLPQTRTMGTGTCAVQLTRDFFLKERRYACIIDTGSQASPDLSRAAYIIDRSTETVLNDRIQKSDGSVQETSRAFSMPTQDAVAACEPICKTRKARTNSDAAVDGVVGELQTSDHGWDSYYHVCSADNVCPAGDGEEIVSACGCLDDFPEAVTMMQTVRLAGADLVCTAGAQ</sequence>
<feature type="signal peptide" evidence="1">
    <location>
        <begin position="1"/>
        <end position="24"/>
    </location>
</feature>
<dbReference type="Gene3D" id="2.60.120.260">
    <property type="entry name" value="Galactose-binding domain-like"/>
    <property type="match status" value="1"/>
</dbReference>
<keyword evidence="1" id="KW-0732">Signal</keyword>
<evidence type="ECO:0000313" key="3">
    <source>
        <dbReference type="Proteomes" id="UP000221538"/>
    </source>
</evidence>
<comment type="caution">
    <text evidence="2">The sequence shown here is derived from an EMBL/GenBank/DDBJ whole genome shotgun (WGS) entry which is preliminary data.</text>
</comment>
<evidence type="ECO:0000256" key="1">
    <source>
        <dbReference type="SAM" id="SignalP"/>
    </source>
</evidence>
<dbReference type="AlphaFoldDB" id="A0A292ZN45"/>
<evidence type="ECO:0000313" key="2">
    <source>
        <dbReference type="EMBL" id="GAY24346.1"/>
    </source>
</evidence>
<feature type="chain" id="PRO_5012064436" description="Conjugal transfer protein TraN" evidence="1">
    <location>
        <begin position="25"/>
        <end position="649"/>
    </location>
</feature>
<dbReference type="EMBL" id="BEWI01000032">
    <property type="protein sequence ID" value="GAY24346.1"/>
    <property type="molecule type" value="Genomic_DNA"/>
</dbReference>
<dbReference type="Proteomes" id="UP000221538">
    <property type="component" value="Unassembled WGS sequence"/>
</dbReference>
<organism evidence="2 3">
    <name type="scientific">Sphingobium fuliginis (strain ATCC 27551)</name>
    <dbReference type="NCBI Taxonomy" id="336203"/>
    <lineage>
        <taxon>Bacteria</taxon>
        <taxon>Pseudomonadati</taxon>
        <taxon>Pseudomonadota</taxon>
        <taxon>Alphaproteobacteria</taxon>
        <taxon>Sphingomonadales</taxon>
        <taxon>Sphingomonadaceae</taxon>
        <taxon>Sphingobium</taxon>
    </lineage>
</organism>
<accession>A0A292ZN45</accession>
<reference evidence="2 3" key="2">
    <citation type="journal article" date="2013" name="Environ. Sci. Technol.">
        <title>The 4-tert-butylphenol-utilizing bacterium Sphingobium fuliginis OMI can degrade bisphenols via phenolic ring hydroxylation and meta-cleavage pathway.</title>
        <authorList>
            <person name="Ogata Y."/>
            <person name="Goda S."/>
            <person name="Toyama T."/>
            <person name="Sei K."/>
            <person name="Ike M."/>
        </authorList>
    </citation>
    <scope>NUCLEOTIDE SEQUENCE [LARGE SCALE GENOMIC DNA]</scope>
    <source>
        <strain evidence="2 3">OMI</strain>
    </source>
</reference>
<proteinExistence type="predicted"/>
<gene>
    <name evidence="2" type="ORF">SFOMI_4926</name>
</gene>
<name>A0A292ZN45_SPHSA</name>
<reference evidence="2 3" key="1">
    <citation type="journal article" date="2013" name="Biodegradation">
        <title>Occurrence of 4-tert-butylphenol (4-t-BP) biodegradation in an aquatic sample caused by the presence of Spirodela polyrrhiza and isolation of a 4-t-BP-utilizing bacterium.</title>
        <authorList>
            <person name="Ogata Y."/>
            <person name="Toyama T."/>
            <person name="Yu N."/>
            <person name="Wang X."/>
            <person name="Sei K."/>
            <person name="Ike M."/>
        </authorList>
    </citation>
    <scope>NUCLEOTIDE SEQUENCE [LARGE SCALE GENOMIC DNA]</scope>
    <source>
        <strain evidence="2 3">OMI</strain>
    </source>
</reference>
<dbReference type="RefSeq" id="WP_099186826.1">
    <property type="nucleotide sequence ID" value="NZ_BEWI01000032.1"/>
</dbReference>